<organism evidence="3 4">
    <name type="scientific">Amphritea japonica ATCC BAA-1530</name>
    <dbReference type="NCBI Taxonomy" id="1278309"/>
    <lineage>
        <taxon>Bacteria</taxon>
        <taxon>Pseudomonadati</taxon>
        <taxon>Pseudomonadota</taxon>
        <taxon>Gammaproteobacteria</taxon>
        <taxon>Oceanospirillales</taxon>
        <taxon>Oceanospirillaceae</taxon>
        <taxon>Amphritea</taxon>
    </lineage>
</organism>
<evidence type="ECO:0000313" key="4">
    <source>
        <dbReference type="Proteomes" id="UP000595663"/>
    </source>
</evidence>
<name>A0A7R6PAL2_9GAMM</name>
<feature type="region of interest" description="Disordered" evidence="1">
    <location>
        <begin position="1"/>
        <end position="20"/>
    </location>
</feature>
<reference evidence="3 4" key="1">
    <citation type="journal article" date="2008" name="Int. J. Syst. Evol. Microbiol.">
        <title>Amphritea japonica sp. nov. and Amphritea balenae sp. nov., isolated from the sediment adjacent to sperm whale carcasses off Kagoshima, Japan.</title>
        <authorList>
            <person name="Miyazaki M."/>
            <person name="Nogi Y."/>
            <person name="Fujiwara Y."/>
            <person name="Kawato M."/>
            <person name="Nagahama T."/>
            <person name="Kubokawa K."/>
            <person name="Horikoshi K."/>
        </authorList>
    </citation>
    <scope>NUCLEOTIDE SEQUENCE [LARGE SCALE GENOMIC DNA]</scope>
    <source>
        <strain evidence="3 4">ATCC BAA-1530</strain>
    </source>
</reference>
<gene>
    <name evidence="3" type="ORF">AMJAP_1876</name>
</gene>
<dbReference type="Pfam" id="PF18433">
    <property type="entry name" value="DUF5610"/>
    <property type="match status" value="1"/>
</dbReference>
<proteinExistence type="predicted"/>
<dbReference type="RefSeq" id="WP_019622205.1">
    <property type="nucleotide sequence ID" value="NZ_AP014545.1"/>
</dbReference>
<dbReference type="Proteomes" id="UP000595663">
    <property type="component" value="Chromosome"/>
</dbReference>
<evidence type="ECO:0000259" key="2">
    <source>
        <dbReference type="Pfam" id="PF18433"/>
    </source>
</evidence>
<feature type="domain" description="DUF5610" evidence="2">
    <location>
        <begin position="47"/>
        <end position="166"/>
    </location>
</feature>
<protein>
    <recommendedName>
        <fullName evidence="2">DUF5610 domain-containing protein</fullName>
    </recommendedName>
</protein>
<dbReference type="KEGG" id="ajp:AMJAP_1876"/>
<sequence length="185" mass="19816">MEIKSTQNQPAADANLATKQSQAVLDKDVQNRAILQASLDVSISSGNDSLALLYSSVVSELNQVLEADMGPSAIQKAYDSGVDMSPAATAERIVGLSANFFSSYQDQHPEMDYETQVRSFVELIAGGIDQGFSEARDILDGLQVLEGDIASNIDTTYDLVQEKLTALIDTLLNPEVSEGDTAVPE</sequence>
<evidence type="ECO:0000256" key="1">
    <source>
        <dbReference type="SAM" id="MobiDB-lite"/>
    </source>
</evidence>
<dbReference type="Gene3D" id="1.10.132.90">
    <property type="match status" value="1"/>
</dbReference>
<dbReference type="EMBL" id="AP014545">
    <property type="protein sequence ID" value="BBB26467.1"/>
    <property type="molecule type" value="Genomic_DNA"/>
</dbReference>
<keyword evidence="4" id="KW-1185">Reference proteome</keyword>
<dbReference type="InterPro" id="IPR041651">
    <property type="entry name" value="DUF5610"/>
</dbReference>
<dbReference type="AlphaFoldDB" id="A0A7R6PAL2"/>
<accession>A0A7R6PAL2</accession>
<evidence type="ECO:0000313" key="3">
    <source>
        <dbReference type="EMBL" id="BBB26467.1"/>
    </source>
</evidence>
<dbReference type="OrthoDB" id="7366224at2"/>
<feature type="compositionally biased region" description="Polar residues" evidence="1">
    <location>
        <begin position="1"/>
        <end position="10"/>
    </location>
</feature>